<feature type="binding site" evidence="10">
    <location>
        <begin position="175"/>
        <end position="181"/>
    </location>
    <ligand>
        <name>S-adenosyl-L-methionine</name>
        <dbReference type="ChEBI" id="CHEBI:59789"/>
    </ligand>
</feature>
<organism evidence="13 14">
    <name type="scientific">Smittium mucronatum</name>
    <dbReference type="NCBI Taxonomy" id="133383"/>
    <lineage>
        <taxon>Eukaryota</taxon>
        <taxon>Fungi</taxon>
        <taxon>Fungi incertae sedis</taxon>
        <taxon>Zoopagomycota</taxon>
        <taxon>Kickxellomycotina</taxon>
        <taxon>Harpellomycetes</taxon>
        <taxon>Harpellales</taxon>
        <taxon>Legeriomycetaceae</taxon>
        <taxon>Smittium</taxon>
    </lineage>
</organism>
<keyword evidence="6 10" id="KW-0949">S-adenosyl-L-methionine</keyword>
<dbReference type="Pfam" id="PF25378">
    <property type="entry name" value="PUA_NSUN2"/>
    <property type="match status" value="1"/>
</dbReference>
<dbReference type="AlphaFoldDB" id="A0A1R0H5K2"/>
<dbReference type="PANTHER" id="PTHR22808">
    <property type="entry name" value="NCL1 YEAST -RELATED NOL1/NOP2/FMU SUN DOMAIN-CONTAINING"/>
    <property type="match status" value="1"/>
</dbReference>
<dbReference type="STRING" id="133383.A0A1R0H5K2"/>
<keyword evidence="5 10" id="KW-0808">Transferase</keyword>
<dbReference type="GO" id="GO:0016428">
    <property type="term" value="F:tRNA (cytidine-5-)-methyltransferase activity"/>
    <property type="evidence" value="ECO:0007669"/>
    <property type="project" value="InterPro"/>
</dbReference>
<dbReference type="Pfam" id="PF01189">
    <property type="entry name" value="Methyltr_RsmB-F"/>
    <property type="match status" value="1"/>
</dbReference>
<feature type="region of interest" description="Disordered" evidence="11">
    <location>
        <begin position="760"/>
        <end position="782"/>
    </location>
</feature>
<keyword evidence="7" id="KW-0819">tRNA processing</keyword>
<dbReference type="InterPro" id="IPR023267">
    <property type="entry name" value="RCMT"/>
</dbReference>
<evidence type="ECO:0000256" key="5">
    <source>
        <dbReference type="ARBA" id="ARBA00022679"/>
    </source>
</evidence>
<evidence type="ECO:0000256" key="6">
    <source>
        <dbReference type="ARBA" id="ARBA00022691"/>
    </source>
</evidence>
<keyword evidence="8 10" id="KW-0694">RNA-binding</keyword>
<feature type="region of interest" description="Disordered" evidence="11">
    <location>
        <begin position="378"/>
        <end position="401"/>
    </location>
</feature>
<dbReference type="GO" id="GO:0030488">
    <property type="term" value="P:tRNA methylation"/>
    <property type="evidence" value="ECO:0007669"/>
    <property type="project" value="UniProtKB-ARBA"/>
</dbReference>
<dbReference type="PROSITE" id="PS51686">
    <property type="entry name" value="SAM_MT_RSMB_NOP"/>
    <property type="match status" value="1"/>
</dbReference>
<dbReference type="InterPro" id="IPR049560">
    <property type="entry name" value="MeTrfase_RsmB-F_NOP2_cat"/>
</dbReference>
<dbReference type="GO" id="GO:0005737">
    <property type="term" value="C:cytoplasm"/>
    <property type="evidence" value="ECO:0007669"/>
    <property type="project" value="TreeGrafter"/>
</dbReference>
<comment type="caution">
    <text evidence="10">Lacks conserved residue(s) required for the propagation of feature annotation.</text>
</comment>
<feature type="binding site" evidence="10">
    <location>
        <position position="262"/>
    </location>
    <ligand>
        <name>S-adenosyl-L-methionine</name>
        <dbReference type="ChEBI" id="CHEBI:59789"/>
    </ligand>
</feature>
<dbReference type="InterPro" id="IPR057286">
    <property type="entry name" value="PUA_NSUN2"/>
</dbReference>
<dbReference type="PRINTS" id="PR02011">
    <property type="entry name" value="RCMTNCL1"/>
</dbReference>
<feature type="active site" description="Nucleophile" evidence="10">
    <location>
        <position position="315"/>
    </location>
</feature>
<evidence type="ECO:0000256" key="7">
    <source>
        <dbReference type="ARBA" id="ARBA00022694"/>
    </source>
</evidence>
<dbReference type="InterPro" id="IPR057285">
    <property type="entry name" value="Pre-PUA_NSUN2"/>
</dbReference>
<protein>
    <submittedName>
        <fullName evidence="13">tRNA (Cytosine(34)-C(5))-methyltransferase</fullName>
    </submittedName>
</protein>
<evidence type="ECO:0000256" key="11">
    <source>
        <dbReference type="SAM" id="MobiDB-lite"/>
    </source>
</evidence>
<evidence type="ECO:0000256" key="9">
    <source>
        <dbReference type="ARBA" id="ARBA00023242"/>
    </source>
</evidence>
<evidence type="ECO:0000256" key="1">
    <source>
        <dbReference type="ARBA" id="ARBA00004123"/>
    </source>
</evidence>
<evidence type="ECO:0000259" key="12">
    <source>
        <dbReference type="PROSITE" id="PS51686"/>
    </source>
</evidence>
<reference evidence="13 14" key="1">
    <citation type="journal article" date="2016" name="Mol. Biol. Evol.">
        <title>Genome-Wide Survey of Gut Fungi (Harpellales) Reveals the First Horizontally Transferred Ubiquitin Gene from a Mosquito Host.</title>
        <authorList>
            <person name="Wang Y."/>
            <person name="White M.M."/>
            <person name="Kvist S."/>
            <person name="Moncalvo J.M."/>
        </authorList>
    </citation>
    <scope>NUCLEOTIDE SEQUENCE [LARGE SCALE GENOMIC DNA]</scope>
    <source>
        <strain evidence="13 14">ALG-7-W6</strain>
    </source>
</reference>
<evidence type="ECO:0000256" key="2">
    <source>
        <dbReference type="ARBA" id="ARBA00007494"/>
    </source>
</evidence>
<gene>
    <name evidence="13" type="ORF">AYI68_g1383</name>
</gene>
<dbReference type="Gene3D" id="3.40.50.150">
    <property type="entry name" value="Vaccinia Virus protein VP39"/>
    <property type="match status" value="1"/>
</dbReference>
<evidence type="ECO:0000256" key="3">
    <source>
        <dbReference type="ARBA" id="ARBA00022555"/>
    </source>
</evidence>
<feature type="domain" description="SAM-dependent MTase RsmB/NOP-type" evidence="12">
    <location>
        <begin position="57"/>
        <end position="448"/>
    </location>
</feature>
<sequence length="782" mass="88088">MGKRFNKKKGNKRVRLDDKAKVVRPSIRAADIIKENEKFDSYYRAQEIVPAAEFDQMMDSFKTFLPTSFRITGTRSQATDLVTQIKRDYIPYIEKVEVDGEKINPPREIPWYPNGLGWTFEVPKVALKKSTLLNNFHKFLVTESQIGNISRQEAVSMIPPLLLDVHPNQTVLDMCAAPGSKTAQILEMMHANVAEDAVPDGIVIANDSNYKRACMLVHQTNRLHSPCLAVTNHNGERFPNIYISSGEDNGSELFRFDRILADVPCSGDGTIRKNPGIWQSWNYKEPMYLHKIQEKLIKRAAYLLKVGGRLVYSTCSMNPIENEAIVASALNFFQGGLEIVDVSQELPHLIRRPGMTNWKVFDANGVERFEDEIEPSILQETNPSDDEAVSPPLDEPPKDGETEIKYFRPYSSLFPPKNADKLHLDRCVRIYPHLQNTGAFFVAVLEKKSEFEPANNVKKALSKIHTIDSKLGLEDSSSNTLETSENNISSNMQSIETEESHNGSLTNLDGSNGENIPLPTGKPEHVPLNQTVYKPSDPRIDPSLDENPFVFLDPTKGSLKEVFDFYSFSPILLEGGFLARSDFDLHRTVYFVSKKLKNLLISSKNKFRMVNTGVKILAKPASRFPGCEFRLVSEGVPLLLPFIDKKFVIDMDYPDFKLFLELRNPRFDQLSAKVRDVLVDTKKQTSIIVRFYPSNSGDSTDSQTDSTYGALKSPIVLPAWRANESISIHIDKNELRSIIIRVLGVDADIGKSNATLVNNSKTSDKFTNIPNDTEDTKLETSE</sequence>
<evidence type="ECO:0000313" key="14">
    <source>
        <dbReference type="Proteomes" id="UP000187455"/>
    </source>
</evidence>
<dbReference type="PROSITE" id="PS01153">
    <property type="entry name" value="NOL1_NOP2_SUN"/>
    <property type="match status" value="1"/>
</dbReference>
<dbReference type="InterPro" id="IPR018314">
    <property type="entry name" value="RsmB/NOL1/NOP2-like_CS"/>
</dbReference>
<name>A0A1R0H5K2_9FUNG</name>
<comment type="similarity">
    <text evidence="2 10">Belongs to the class I-like SAM-binding methyltransferase superfamily. RsmB/NOP family.</text>
</comment>
<evidence type="ECO:0000256" key="8">
    <source>
        <dbReference type="ARBA" id="ARBA00022884"/>
    </source>
</evidence>
<proteinExistence type="inferred from homology"/>
<dbReference type="Pfam" id="PF25376">
    <property type="entry name" value="Pre-PUA_NSUN2"/>
    <property type="match status" value="1"/>
</dbReference>
<evidence type="ECO:0000313" key="13">
    <source>
        <dbReference type="EMBL" id="OLY84455.1"/>
    </source>
</evidence>
<dbReference type="Proteomes" id="UP000187455">
    <property type="component" value="Unassembled WGS sequence"/>
</dbReference>
<keyword evidence="9" id="KW-0539">Nucleus</keyword>
<dbReference type="EMBL" id="LSSL01000490">
    <property type="protein sequence ID" value="OLY84455.1"/>
    <property type="molecule type" value="Genomic_DNA"/>
</dbReference>
<dbReference type="InterPro" id="IPR001678">
    <property type="entry name" value="MeTrfase_RsmB-F_NOP2_dom"/>
</dbReference>
<feature type="binding site" evidence="10">
    <location>
        <position position="207"/>
    </location>
    <ligand>
        <name>S-adenosyl-L-methionine</name>
        <dbReference type="ChEBI" id="CHEBI:59789"/>
    </ligand>
</feature>
<dbReference type="InterPro" id="IPR029063">
    <property type="entry name" value="SAM-dependent_MTases_sf"/>
</dbReference>
<dbReference type="GO" id="GO:0000049">
    <property type="term" value="F:tRNA binding"/>
    <property type="evidence" value="ECO:0007669"/>
    <property type="project" value="UniProtKB-KW"/>
</dbReference>
<comment type="caution">
    <text evidence="13">The sequence shown here is derived from an EMBL/GenBank/DDBJ whole genome shotgun (WGS) entry which is preliminary data.</text>
</comment>
<accession>A0A1R0H5K2</accession>
<evidence type="ECO:0000256" key="10">
    <source>
        <dbReference type="PROSITE-ProRule" id="PRU01023"/>
    </source>
</evidence>
<dbReference type="SUPFAM" id="SSF53335">
    <property type="entry name" value="S-adenosyl-L-methionine-dependent methyltransferases"/>
    <property type="match status" value="1"/>
</dbReference>
<keyword evidence="3" id="KW-0820">tRNA-binding</keyword>
<keyword evidence="4 10" id="KW-0489">Methyltransferase</keyword>
<evidence type="ECO:0000256" key="4">
    <source>
        <dbReference type="ARBA" id="ARBA00022603"/>
    </source>
</evidence>
<dbReference type="OrthoDB" id="6093671at2759"/>
<feature type="compositionally biased region" description="Polar residues" evidence="11">
    <location>
        <begin position="760"/>
        <end position="771"/>
    </location>
</feature>
<dbReference type="InterPro" id="IPR023270">
    <property type="entry name" value="RCMT_NCL1"/>
</dbReference>
<keyword evidence="14" id="KW-1185">Reference proteome</keyword>
<dbReference type="PANTHER" id="PTHR22808:SF1">
    <property type="entry name" value="RNA CYTOSINE-C(5)-METHYLTRANSFERASE NSUN2-RELATED"/>
    <property type="match status" value="1"/>
</dbReference>
<dbReference type="PRINTS" id="PR02008">
    <property type="entry name" value="RCMTFAMILY"/>
</dbReference>
<comment type="subcellular location">
    <subcellularLocation>
        <location evidence="1">Nucleus</location>
    </subcellularLocation>
</comment>
<dbReference type="GO" id="GO:0005634">
    <property type="term" value="C:nucleus"/>
    <property type="evidence" value="ECO:0007669"/>
    <property type="project" value="UniProtKB-SubCell"/>
</dbReference>